<dbReference type="KEGG" id="dps:DP0694"/>
<sequence>MPREQRSGKRFSLETAVKITYRHNQEPEQVETVSANISNGGAFLRTLQPLPLASKLQVEFLLDMENLKKLRFILSINSLKEFCQRPRVWVITTGVVIRQEADGIAMVFNNNYTVTPIQPGESSFFNQKR</sequence>
<name>Q6AQF0_DESPS</name>
<dbReference type="Pfam" id="PF07238">
    <property type="entry name" value="PilZ"/>
    <property type="match status" value="1"/>
</dbReference>
<dbReference type="HOGENOM" id="CLU_1945293_0_0_7"/>
<evidence type="ECO:0000259" key="1">
    <source>
        <dbReference type="Pfam" id="PF07238"/>
    </source>
</evidence>
<proteinExistence type="predicted"/>
<organism evidence="2 3">
    <name type="scientific">Desulfotalea psychrophila (strain LSv54 / DSM 12343)</name>
    <dbReference type="NCBI Taxonomy" id="177439"/>
    <lineage>
        <taxon>Bacteria</taxon>
        <taxon>Pseudomonadati</taxon>
        <taxon>Thermodesulfobacteriota</taxon>
        <taxon>Desulfobulbia</taxon>
        <taxon>Desulfobulbales</taxon>
        <taxon>Desulfocapsaceae</taxon>
        <taxon>Desulfotalea</taxon>
    </lineage>
</organism>
<dbReference type="RefSeq" id="WP_011187939.1">
    <property type="nucleotide sequence ID" value="NC_006138.1"/>
</dbReference>
<protein>
    <recommendedName>
        <fullName evidence="1">PilZ domain-containing protein</fullName>
    </recommendedName>
</protein>
<dbReference type="Gene3D" id="2.40.10.220">
    <property type="entry name" value="predicted glycosyltransferase like domains"/>
    <property type="match status" value="1"/>
</dbReference>
<dbReference type="STRING" id="177439.DP0694"/>
<evidence type="ECO:0000313" key="2">
    <source>
        <dbReference type="EMBL" id="CAG35423.1"/>
    </source>
</evidence>
<dbReference type="OrthoDB" id="5431800at2"/>
<dbReference type="EMBL" id="CR522870">
    <property type="protein sequence ID" value="CAG35423.1"/>
    <property type="molecule type" value="Genomic_DNA"/>
</dbReference>
<keyword evidence="3" id="KW-1185">Reference proteome</keyword>
<feature type="domain" description="PilZ" evidence="1">
    <location>
        <begin position="4"/>
        <end position="108"/>
    </location>
</feature>
<accession>Q6AQF0</accession>
<gene>
    <name evidence="2" type="ordered locus">DP0694</name>
</gene>
<reference evidence="3" key="1">
    <citation type="journal article" date="2004" name="Environ. Microbiol.">
        <title>The genome of Desulfotalea psychrophila, a sulfate-reducing bacterium from permanently cold Arctic sediments.</title>
        <authorList>
            <person name="Rabus R."/>
            <person name="Ruepp A."/>
            <person name="Frickey T."/>
            <person name="Rattei T."/>
            <person name="Fartmann B."/>
            <person name="Stark M."/>
            <person name="Bauer M."/>
            <person name="Zibat A."/>
            <person name="Lombardot T."/>
            <person name="Becker I."/>
            <person name="Amann J."/>
            <person name="Gellner K."/>
            <person name="Teeling H."/>
            <person name="Leuschner W.D."/>
            <person name="Gloeckner F.-O."/>
            <person name="Lupas A.N."/>
            <person name="Amann R."/>
            <person name="Klenk H.-P."/>
        </authorList>
    </citation>
    <scope>NUCLEOTIDE SEQUENCE [LARGE SCALE GENOMIC DNA]</scope>
    <source>
        <strain evidence="3">DSM 12343 / LSv54</strain>
    </source>
</reference>
<dbReference type="AlphaFoldDB" id="Q6AQF0"/>
<evidence type="ECO:0000313" key="3">
    <source>
        <dbReference type="Proteomes" id="UP000000602"/>
    </source>
</evidence>
<dbReference type="GO" id="GO:0035438">
    <property type="term" value="F:cyclic-di-GMP binding"/>
    <property type="evidence" value="ECO:0007669"/>
    <property type="project" value="InterPro"/>
</dbReference>
<dbReference type="Proteomes" id="UP000000602">
    <property type="component" value="Chromosome"/>
</dbReference>
<dbReference type="InterPro" id="IPR009875">
    <property type="entry name" value="PilZ_domain"/>
</dbReference>